<dbReference type="InterPro" id="IPR029767">
    <property type="entry name" value="WecB-like"/>
</dbReference>
<dbReference type="GO" id="GO:0016853">
    <property type="term" value="F:isomerase activity"/>
    <property type="evidence" value="ECO:0007669"/>
    <property type="project" value="UniProtKB-KW"/>
</dbReference>
<evidence type="ECO:0000313" key="3">
    <source>
        <dbReference type="EMBL" id="OSQ47797.1"/>
    </source>
</evidence>
<evidence type="ECO:0000256" key="1">
    <source>
        <dbReference type="RuleBase" id="RU003513"/>
    </source>
</evidence>
<comment type="similarity">
    <text evidence="1">Belongs to the UDP-N-acetylglucosamine 2-epimerase family.</text>
</comment>
<evidence type="ECO:0000259" key="2">
    <source>
        <dbReference type="Pfam" id="PF02350"/>
    </source>
</evidence>
<name>A0A1Y2LB09_9PROT</name>
<keyword evidence="4" id="KW-1185">Reference proteome</keyword>
<dbReference type="STRING" id="1293890.TALK_12185"/>
<dbReference type="SUPFAM" id="SSF53756">
    <property type="entry name" value="UDP-Glycosyltransferase/glycogen phosphorylase"/>
    <property type="match status" value="1"/>
</dbReference>
<dbReference type="PANTHER" id="PTHR43174">
    <property type="entry name" value="UDP-N-ACETYLGLUCOSAMINE 2-EPIMERASE"/>
    <property type="match status" value="1"/>
</dbReference>
<dbReference type="Gene3D" id="3.40.50.2000">
    <property type="entry name" value="Glycogen Phosphorylase B"/>
    <property type="match status" value="2"/>
</dbReference>
<protein>
    <recommendedName>
        <fullName evidence="2">UDP-N-acetylglucosamine 2-epimerase domain-containing protein</fullName>
    </recommendedName>
</protein>
<evidence type="ECO:0000313" key="4">
    <source>
        <dbReference type="Proteomes" id="UP000193396"/>
    </source>
</evidence>
<dbReference type="RefSeq" id="WP_085619212.1">
    <property type="nucleotide sequence ID" value="NZ_JFKB01000007.1"/>
</dbReference>
<feature type="domain" description="UDP-N-acetylglucosamine 2-epimerase" evidence="2">
    <location>
        <begin position="32"/>
        <end position="362"/>
    </location>
</feature>
<dbReference type="Pfam" id="PF02350">
    <property type="entry name" value="Epimerase_2"/>
    <property type="match status" value="1"/>
</dbReference>
<dbReference type="InterPro" id="IPR003331">
    <property type="entry name" value="UDP_GlcNAc_Epimerase_2_dom"/>
</dbReference>
<keyword evidence="1" id="KW-0413">Isomerase</keyword>
<dbReference type="PANTHER" id="PTHR43174:SF1">
    <property type="entry name" value="UDP-N-ACETYLGLUCOSAMINE 2-EPIMERASE"/>
    <property type="match status" value="1"/>
</dbReference>
<gene>
    <name evidence="3" type="ORF">TALK_12185</name>
</gene>
<dbReference type="EMBL" id="JFKB01000007">
    <property type="protein sequence ID" value="OSQ47797.1"/>
    <property type="molecule type" value="Genomic_DNA"/>
</dbReference>
<dbReference type="AlphaFoldDB" id="A0A1Y2LB09"/>
<proteinExistence type="inferred from homology"/>
<dbReference type="OrthoDB" id="9803238at2"/>
<comment type="caution">
    <text evidence="3">The sequence shown here is derived from an EMBL/GenBank/DDBJ whole genome shotgun (WGS) entry which is preliminary data.</text>
</comment>
<reference evidence="3 4" key="1">
    <citation type="submission" date="2014-03" db="EMBL/GenBank/DDBJ databases">
        <title>The draft genome sequence of Thalassospira alkalitolerans JCM 18968.</title>
        <authorList>
            <person name="Lai Q."/>
            <person name="Shao Z."/>
        </authorList>
    </citation>
    <scope>NUCLEOTIDE SEQUENCE [LARGE SCALE GENOMIC DNA]</scope>
    <source>
        <strain evidence="3 4">JCM 18968</strain>
    </source>
</reference>
<sequence>MIIDLVYGTRPNLIKAAALYLAWQEKRDVMPFALRLIDTGQHWDPTLSDGLRMALGLPAPHYRLGIGQAGIDRPAIIAKASAAYCTILRKSPAHATIVIGDVNGSLGIAKAVKSAPNDKMPLIHLEAGLRGGFDAIAEETNRIKIDALCDIHWAPDTSSVENLLAEGITANHIHQVGNIVIDAMVRFGGQKIEGPSLDKGNGPVLLTLHRAENIDDIVRLSSIIEAIITLSKNTKIIWPLHPRAQDALAQSGLWRRIRDTANIQISAPMLYPAFLSALADCACVITDSGGIIDECAWLGKPGCILRPTTERAATLRASGLRLCEPANLEQTAIDLINNPDPPAPYRPEYWDGKAADRMLQTLMMLAR</sequence>
<accession>A0A1Y2LB09</accession>
<dbReference type="Proteomes" id="UP000193396">
    <property type="component" value="Unassembled WGS sequence"/>
</dbReference>
<organism evidence="3 4">
    <name type="scientific">Thalassospira alkalitolerans</name>
    <dbReference type="NCBI Taxonomy" id="1293890"/>
    <lineage>
        <taxon>Bacteria</taxon>
        <taxon>Pseudomonadati</taxon>
        <taxon>Pseudomonadota</taxon>
        <taxon>Alphaproteobacteria</taxon>
        <taxon>Rhodospirillales</taxon>
        <taxon>Thalassospiraceae</taxon>
        <taxon>Thalassospira</taxon>
    </lineage>
</organism>